<evidence type="ECO:0000313" key="3">
    <source>
        <dbReference type="Proteomes" id="UP000585474"/>
    </source>
</evidence>
<dbReference type="AlphaFoldDB" id="A0A7J0FU70"/>
<dbReference type="Proteomes" id="UP000585474">
    <property type="component" value="Unassembled WGS sequence"/>
</dbReference>
<accession>A0A7J0FU70</accession>
<dbReference type="OrthoDB" id="1740536at2759"/>
<feature type="compositionally biased region" description="Basic and acidic residues" evidence="1">
    <location>
        <begin position="346"/>
        <end position="357"/>
    </location>
</feature>
<organism evidence="2 3">
    <name type="scientific">Actinidia rufa</name>
    <dbReference type="NCBI Taxonomy" id="165716"/>
    <lineage>
        <taxon>Eukaryota</taxon>
        <taxon>Viridiplantae</taxon>
        <taxon>Streptophyta</taxon>
        <taxon>Embryophyta</taxon>
        <taxon>Tracheophyta</taxon>
        <taxon>Spermatophyta</taxon>
        <taxon>Magnoliopsida</taxon>
        <taxon>eudicotyledons</taxon>
        <taxon>Gunneridae</taxon>
        <taxon>Pentapetalae</taxon>
        <taxon>asterids</taxon>
        <taxon>Ericales</taxon>
        <taxon>Actinidiaceae</taxon>
        <taxon>Actinidia</taxon>
    </lineage>
</organism>
<proteinExistence type="predicted"/>
<feature type="region of interest" description="Disordered" evidence="1">
    <location>
        <begin position="117"/>
        <end position="204"/>
    </location>
</feature>
<feature type="region of interest" description="Disordered" evidence="1">
    <location>
        <begin position="346"/>
        <end position="379"/>
    </location>
</feature>
<evidence type="ECO:0000256" key="1">
    <source>
        <dbReference type="SAM" id="MobiDB-lite"/>
    </source>
</evidence>
<sequence>MQYWLEDKEQPCDHVPSRPRGFFCACYLWGDQKIGRKCDMSPPFGKLTTKVNYPLTDMIGGASRYDNWRCLVGIDCRHSRNRYPWHLGMITVSTVVIPEGNPLTSPEHLGTEGANYWSTLRGRRKPPRSRGQVGSWGRSKRTMYNLPKQDLGEPKGPPIGTHKERQPGGQVELESHGDNRTEVSSKRKSSPRRAQRSEDLRDALNATRNQVVDLREKLNSRRIADEVRAVIPVESTAHPVAPIQRGANLSLGDLGLKWFDKLPVGSIENFYPLTESFVVARKMYWETYTEIEECSEEMAVASYKLGLAPGDRLWENLALDPPTDLRDLMSRVEMFARLEDEVRQAEKAEGRVGRGEAESEINPYFKKPEPMGGDPKRRNQRWKCSYHGEKGHKTENYRALKAFLEQLVRDGHLKDSWMTRRPERERLRPKLTRGLTDVETKLRRL</sequence>
<dbReference type="EMBL" id="BJWL01000015">
    <property type="protein sequence ID" value="GFZ02249.1"/>
    <property type="molecule type" value="Genomic_DNA"/>
</dbReference>
<reference evidence="2 3" key="1">
    <citation type="submission" date="2019-07" db="EMBL/GenBank/DDBJ databases">
        <title>De Novo Assembly of kiwifruit Actinidia rufa.</title>
        <authorList>
            <person name="Sugita-Konishi S."/>
            <person name="Sato K."/>
            <person name="Mori E."/>
            <person name="Abe Y."/>
            <person name="Kisaki G."/>
            <person name="Hamano K."/>
            <person name="Suezawa K."/>
            <person name="Otani M."/>
            <person name="Fukuda T."/>
            <person name="Manabe T."/>
            <person name="Gomi K."/>
            <person name="Tabuchi M."/>
            <person name="Akimitsu K."/>
            <person name="Kataoka I."/>
        </authorList>
    </citation>
    <scope>NUCLEOTIDE SEQUENCE [LARGE SCALE GENOMIC DNA]</scope>
    <source>
        <strain evidence="3">cv. Fuchu</strain>
    </source>
</reference>
<gene>
    <name evidence="2" type="ORF">Acr_15g0008570</name>
</gene>
<evidence type="ECO:0000313" key="2">
    <source>
        <dbReference type="EMBL" id="GFZ02249.1"/>
    </source>
</evidence>
<comment type="caution">
    <text evidence="2">The sequence shown here is derived from an EMBL/GenBank/DDBJ whole genome shotgun (WGS) entry which is preliminary data.</text>
</comment>
<feature type="compositionally biased region" description="Basic and acidic residues" evidence="1">
    <location>
        <begin position="366"/>
        <end position="377"/>
    </location>
</feature>
<protein>
    <submittedName>
        <fullName evidence="2">Uncharacterized protein</fullName>
    </submittedName>
</protein>
<name>A0A7J0FU70_9ERIC</name>
<feature type="compositionally biased region" description="Basic and acidic residues" evidence="1">
    <location>
        <begin position="173"/>
        <end position="185"/>
    </location>
</feature>
<keyword evidence="3" id="KW-1185">Reference proteome</keyword>